<comment type="subcellular location">
    <subcellularLocation>
        <location evidence="1">Nucleus</location>
    </subcellularLocation>
</comment>
<evidence type="ECO:0000313" key="15">
    <source>
        <dbReference type="Proteomes" id="UP000015453"/>
    </source>
</evidence>
<accession>S8CP31</accession>
<evidence type="ECO:0000259" key="13">
    <source>
        <dbReference type="PROSITE" id="PS00434"/>
    </source>
</evidence>
<keyword evidence="6" id="KW-0238">DNA-binding</keyword>
<dbReference type="PRINTS" id="PR00056">
    <property type="entry name" value="HSFDOMAIN"/>
</dbReference>
<dbReference type="InterPro" id="IPR000232">
    <property type="entry name" value="HSF_DNA-bd"/>
</dbReference>
<dbReference type="FunFam" id="1.10.10.10:FF:000057">
    <property type="entry name" value="Heat shock transcription factor 1"/>
    <property type="match status" value="1"/>
</dbReference>
<reference evidence="14 15" key="1">
    <citation type="journal article" date="2013" name="BMC Genomics">
        <title>The miniature genome of a carnivorous plant Genlisea aurea contains a low number of genes and short non-coding sequences.</title>
        <authorList>
            <person name="Leushkin E.V."/>
            <person name="Sutormin R.A."/>
            <person name="Nabieva E.R."/>
            <person name="Penin A.A."/>
            <person name="Kondrashov A.S."/>
            <person name="Logacheva M.D."/>
        </authorList>
    </citation>
    <scope>NUCLEOTIDE SEQUENCE [LARGE SCALE GENOMIC DNA]</scope>
</reference>
<evidence type="ECO:0000256" key="6">
    <source>
        <dbReference type="ARBA" id="ARBA00023125"/>
    </source>
</evidence>
<keyword evidence="4" id="KW-0805">Transcription regulation</keyword>
<comment type="similarity">
    <text evidence="2 12">Belongs to the HSF family.</text>
</comment>
<dbReference type="Gene3D" id="1.10.10.10">
    <property type="entry name" value="Winged helix-like DNA-binding domain superfamily/Winged helix DNA-binding domain"/>
    <property type="match status" value="1"/>
</dbReference>
<evidence type="ECO:0000256" key="2">
    <source>
        <dbReference type="ARBA" id="ARBA00006403"/>
    </source>
</evidence>
<keyword evidence="3" id="KW-0597">Phosphoprotein</keyword>
<evidence type="ECO:0000256" key="4">
    <source>
        <dbReference type="ARBA" id="ARBA00023015"/>
    </source>
</evidence>
<organism evidence="14 15">
    <name type="scientific">Genlisea aurea</name>
    <dbReference type="NCBI Taxonomy" id="192259"/>
    <lineage>
        <taxon>Eukaryota</taxon>
        <taxon>Viridiplantae</taxon>
        <taxon>Streptophyta</taxon>
        <taxon>Embryophyta</taxon>
        <taxon>Tracheophyta</taxon>
        <taxon>Spermatophyta</taxon>
        <taxon>Magnoliopsida</taxon>
        <taxon>eudicotyledons</taxon>
        <taxon>Gunneridae</taxon>
        <taxon>Pentapetalae</taxon>
        <taxon>asterids</taxon>
        <taxon>lamiids</taxon>
        <taxon>Lamiales</taxon>
        <taxon>Lentibulariaceae</taxon>
        <taxon>Genlisea</taxon>
    </lineage>
</organism>
<evidence type="ECO:0000313" key="14">
    <source>
        <dbReference type="EMBL" id="EPS68470.1"/>
    </source>
</evidence>
<dbReference type="PROSITE" id="PS00434">
    <property type="entry name" value="HSF_DOMAIN"/>
    <property type="match status" value="1"/>
</dbReference>
<dbReference type="GO" id="GO:0034605">
    <property type="term" value="P:cellular response to heat"/>
    <property type="evidence" value="ECO:0007669"/>
    <property type="project" value="TreeGrafter"/>
</dbReference>
<gene>
    <name evidence="14" type="ORF">M569_06300</name>
</gene>
<dbReference type="PANTHER" id="PTHR10015">
    <property type="entry name" value="HEAT SHOCK TRANSCRIPTION FACTOR"/>
    <property type="match status" value="1"/>
</dbReference>
<dbReference type="GO" id="GO:0003700">
    <property type="term" value="F:DNA-binding transcription factor activity"/>
    <property type="evidence" value="ECO:0007669"/>
    <property type="project" value="InterPro"/>
</dbReference>
<dbReference type="PANTHER" id="PTHR10015:SF448">
    <property type="entry name" value="HEAT STRESS TRANSCRIPTION FACTOR A-7A-LIKE"/>
    <property type="match status" value="1"/>
</dbReference>
<keyword evidence="8" id="KW-0804">Transcription</keyword>
<evidence type="ECO:0000256" key="10">
    <source>
        <dbReference type="ARBA" id="ARBA00055747"/>
    </source>
</evidence>
<dbReference type="Pfam" id="PF00447">
    <property type="entry name" value="HSF_DNA-bind"/>
    <property type="match status" value="1"/>
</dbReference>
<dbReference type="EMBL" id="AUSU01002597">
    <property type="protein sequence ID" value="EPS68470.1"/>
    <property type="molecule type" value="Genomic_DNA"/>
</dbReference>
<evidence type="ECO:0000256" key="12">
    <source>
        <dbReference type="RuleBase" id="RU004020"/>
    </source>
</evidence>
<dbReference type="GO" id="GO:0000978">
    <property type="term" value="F:RNA polymerase II cis-regulatory region sequence-specific DNA binding"/>
    <property type="evidence" value="ECO:0007669"/>
    <property type="project" value="TreeGrafter"/>
</dbReference>
<keyword evidence="7" id="KW-0010">Activator</keyword>
<dbReference type="AlphaFoldDB" id="S8CP31"/>
<feature type="non-terminal residue" evidence="14">
    <location>
        <position position="157"/>
    </location>
</feature>
<comment type="caution">
    <text evidence="14">The sequence shown here is derived from an EMBL/GenBank/DDBJ whole genome shotgun (WGS) entry which is preliminary data.</text>
</comment>
<sequence>GPAPFLKKTFEMVDDPSTDSIISWSPTRTSFVVWDTHAFSSHLLPKHFKHNNFSSFVRQLNTYRFRKIDPGRWEFANEGFRQGKRELLRYIKRRKQSSRYRAPKSDSERKGLETQVWKLKQQQQRLVRYVARFGEHLRAVELKQRRMLLLLLSSSED</sequence>
<protein>
    <recommendedName>
        <fullName evidence="11">Heat stress transcription factor</fullName>
    </recommendedName>
</protein>
<keyword evidence="15" id="KW-1185">Reference proteome</keyword>
<dbReference type="SUPFAM" id="SSF46785">
    <property type="entry name" value="Winged helix' DNA-binding domain"/>
    <property type="match status" value="1"/>
</dbReference>
<evidence type="ECO:0000256" key="11">
    <source>
        <dbReference type="ARBA" id="ARBA00081483"/>
    </source>
</evidence>
<dbReference type="Proteomes" id="UP000015453">
    <property type="component" value="Unassembled WGS sequence"/>
</dbReference>
<evidence type="ECO:0000256" key="3">
    <source>
        <dbReference type="ARBA" id="ARBA00022553"/>
    </source>
</evidence>
<name>S8CP31_9LAMI</name>
<evidence type="ECO:0000256" key="9">
    <source>
        <dbReference type="ARBA" id="ARBA00023242"/>
    </source>
</evidence>
<keyword evidence="9" id="KW-0539">Nucleus</keyword>
<dbReference type="GO" id="GO:0005634">
    <property type="term" value="C:nucleus"/>
    <property type="evidence" value="ECO:0007669"/>
    <property type="project" value="UniProtKB-SubCell"/>
</dbReference>
<dbReference type="OrthoDB" id="60033at2759"/>
<evidence type="ECO:0000256" key="7">
    <source>
        <dbReference type="ARBA" id="ARBA00023159"/>
    </source>
</evidence>
<comment type="function">
    <text evidence="10">DNA-binding protein that specifically binds heat shock promoter elements (HSE) and activates transcription.</text>
</comment>
<feature type="domain" description="HSF-type DNA-binding" evidence="13">
    <location>
        <begin position="44"/>
        <end position="68"/>
    </location>
</feature>
<evidence type="ECO:0000256" key="5">
    <source>
        <dbReference type="ARBA" id="ARBA00023016"/>
    </source>
</evidence>
<keyword evidence="5 14" id="KW-0346">Stress response</keyword>
<dbReference type="InterPro" id="IPR036388">
    <property type="entry name" value="WH-like_DNA-bd_sf"/>
</dbReference>
<dbReference type="SMART" id="SM00415">
    <property type="entry name" value="HSF"/>
    <property type="match status" value="1"/>
</dbReference>
<proteinExistence type="inferred from homology"/>
<dbReference type="GO" id="GO:0006357">
    <property type="term" value="P:regulation of transcription by RNA polymerase II"/>
    <property type="evidence" value="ECO:0007669"/>
    <property type="project" value="TreeGrafter"/>
</dbReference>
<evidence type="ECO:0000256" key="1">
    <source>
        <dbReference type="ARBA" id="ARBA00004123"/>
    </source>
</evidence>
<feature type="non-terminal residue" evidence="14">
    <location>
        <position position="1"/>
    </location>
</feature>
<evidence type="ECO:0000256" key="8">
    <source>
        <dbReference type="ARBA" id="ARBA00023163"/>
    </source>
</evidence>
<dbReference type="InterPro" id="IPR036390">
    <property type="entry name" value="WH_DNA-bd_sf"/>
</dbReference>